<feature type="region of interest" description="Disordered" evidence="1">
    <location>
        <begin position="296"/>
        <end position="398"/>
    </location>
</feature>
<feature type="compositionally biased region" description="Low complexity" evidence="1">
    <location>
        <begin position="346"/>
        <end position="356"/>
    </location>
</feature>
<comment type="caution">
    <text evidence="2">The sequence shown here is derived from an EMBL/GenBank/DDBJ whole genome shotgun (WGS) entry which is preliminary data.</text>
</comment>
<gene>
    <name evidence="2" type="ORF">ACFFFR_08325</name>
</gene>
<organism evidence="2 3">
    <name type="scientific">Micrococcoides hystricis</name>
    <dbReference type="NCBI Taxonomy" id="1572761"/>
    <lineage>
        <taxon>Bacteria</taxon>
        <taxon>Bacillati</taxon>
        <taxon>Actinomycetota</taxon>
        <taxon>Actinomycetes</taxon>
        <taxon>Micrococcales</taxon>
        <taxon>Micrococcaceae</taxon>
        <taxon>Micrococcoides</taxon>
    </lineage>
</organism>
<reference evidence="2 3" key="1">
    <citation type="submission" date="2024-09" db="EMBL/GenBank/DDBJ databases">
        <authorList>
            <person name="Sun Q."/>
            <person name="Mori K."/>
        </authorList>
    </citation>
    <scope>NUCLEOTIDE SEQUENCE [LARGE SCALE GENOMIC DNA]</scope>
    <source>
        <strain evidence="2 3">NCAIM B.02604</strain>
    </source>
</reference>
<feature type="compositionally biased region" description="Pro residues" evidence="1">
    <location>
        <begin position="357"/>
        <end position="369"/>
    </location>
</feature>
<dbReference type="SUPFAM" id="SSF160424">
    <property type="entry name" value="BH3703-like"/>
    <property type="match status" value="1"/>
</dbReference>
<evidence type="ECO:0000313" key="3">
    <source>
        <dbReference type="Proteomes" id="UP001589862"/>
    </source>
</evidence>
<evidence type="ECO:0000256" key="1">
    <source>
        <dbReference type="SAM" id="MobiDB-lite"/>
    </source>
</evidence>
<sequence length="478" mass="53252">MGLLMIVHRVPDALGHPNEMMNWPAEHYPPLGSVGHVVQRINDEILDRGMGTQWFDDRFGLMIPYGVESFDGTVHGGQFRWLMVSQPTPELMQLLVDVGGEQNWRMFNAATGEEITPGHQLDHQQHEEPAEAEDQDLGSELFGQPEQVVDVEAEGTPEQQEYFDRLNAATQHVGEILYAALPDNATSMRLTVQTIGEEWMHRLEVDPKGPTPPLPQGLDQPLRDLRQAMYQPGKGAWFQAGFTVDQDAQMDVDYNYDDEPVWFQPPRRGSFMQEVDLFRRDADTTPAWLESAVAAAQVEEQQPTEAAQPEARTETAVTEPAVNEAPVNEAPAPQSFETHKPFEPHQQPAPQVAPQQPMAPVPPVPPVPPQQYGQPQPAAQPYPQQPPAQPMAAPKLPASKGMNVELPQDWFNDRNNPATLMWVEQQFVATALLQTEQAHGAPVQWKVRSAEEQEFLQQLLAQNGIAGITITSRTGQEG</sequence>
<feature type="compositionally biased region" description="Low complexity" evidence="1">
    <location>
        <begin position="296"/>
        <end position="310"/>
    </location>
</feature>
<accession>A0ABV6PBB1</accession>
<dbReference type="EMBL" id="JBHLUB010000030">
    <property type="protein sequence ID" value="MFC0582383.1"/>
    <property type="molecule type" value="Genomic_DNA"/>
</dbReference>
<evidence type="ECO:0000313" key="2">
    <source>
        <dbReference type="EMBL" id="MFC0582383.1"/>
    </source>
</evidence>
<dbReference type="Proteomes" id="UP001589862">
    <property type="component" value="Unassembled WGS sequence"/>
</dbReference>
<dbReference type="InterPro" id="IPR036170">
    <property type="entry name" value="YezG-like_sf"/>
</dbReference>
<keyword evidence="3" id="KW-1185">Reference proteome</keyword>
<name>A0ABV6PBB1_9MICC</name>
<dbReference type="RefSeq" id="WP_377459499.1">
    <property type="nucleotide sequence ID" value="NZ_JBHLUB010000030.1"/>
</dbReference>
<feature type="compositionally biased region" description="Pro residues" evidence="1">
    <location>
        <begin position="378"/>
        <end position="389"/>
    </location>
</feature>
<proteinExistence type="predicted"/>
<protein>
    <submittedName>
        <fullName evidence="2">Uncharacterized protein</fullName>
    </submittedName>
</protein>